<dbReference type="OrthoDB" id="8444360at2"/>
<evidence type="ECO:0000256" key="1">
    <source>
        <dbReference type="ARBA" id="ARBA00023002"/>
    </source>
</evidence>
<accession>A0A2L0EI47</accession>
<dbReference type="GO" id="GO:0016491">
    <property type="term" value="F:oxidoreductase activity"/>
    <property type="evidence" value="ECO:0007669"/>
    <property type="project" value="UniProtKB-KW"/>
</dbReference>
<dbReference type="AlphaFoldDB" id="A0A2L0EI47"/>
<proteinExistence type="predicted"/>
<organism evidence="2 3">
    <name type="scientific">Sorangium cellulosum</name>
    <name type="common">Polyangium cellulosum</name>
    <dbReference type="NCBI Taxonomy" id="56"/>
    <lineage>
        <taxon>Bacteria</taxon>
        <taxon>Pseudomonadati</taxon>
        <taxon>Myxococcota</taxon>
        <taxon>Polyangia</taxon>
        <taxon>Polyangiales</taxon>
        <taxon>Polyangiaceae</taxon>
        <taxon>Sorangium</taxon>
    </lineage>
</organism>
<evidence type="ECO:0008006" key="4">
    <source>
        <dbReference type="Google" id="ProtNLM"/>
    </source>
</evidence>
<dbReference type="EMBL" id="CP012673">
    <property type="protein sequence ID" value="AUX38967.1"/>
    <property type="molecule type" value="Genomic_DNA"/>
</dbReference>
<dbReference type="InterPro" id="IPR036291">
    <property type="entry name" value="NAD(P)-bd_dom_sf"/>
</dbReference>
<evidence type="ECO:0000313" key="3">
    <source>
        <dbReference type="Proteomes" id="UP000238348"/>
    </source>
</evidence>
<keyword evidence="1" id="KW-0560">Oxidoreductase</keyword>
<dbReference type="Gene3D" id="3.40.50.720">
    <property type="entry name" value="NAD(P)-binding Rossmann-like Domain"/>
    <property type="match status" value="1"/>
</dbReference>
<protein>
    <recommendedName>
        <fullName evidence="4">Short-chain dehydrogenase</fullName>
    </recommendedName>
</protein>
<name>A0A2L0EI47_SORCE</name>
<dbReference type="PANTHER" id="PTHR43157:SF31">
    <property type="entry name" value="PHOSPHATIDYLINOSITOL-GLYCAN BIOSYNTHESIS CLASS F PROTEIN"/>
    <property type="match status" value="1"/>
</dbReference>
<dbReference type="PANTHER" id="PTHR43157">
    <property type="entry name" value="PHOSPHATIDYLINOSITOL-GLYCAN BIOSYNTHESIS CLASS F PROTEIN-RELATED"/>
    <property type="match status" value="1"/>
</dbReference>
<reference evidence="2 3" key="1">
    <citation type="submission" date="2015-09" db="EMBL/GenBank/DDBJ databases">
        <title>Sorangium comparison.</title>
        <authorList>
            <person name="Zaburannyi N."/>
            <person name="Bunk B."/>
            <person name="Overmann J."/>
            <person name="Mueller R."/>
        </authorList>
    </citation>
    <scope>NUCLEOTIDE SEQUENCE [LARGE SCALE GENOMIC DNA]</scope>
    <source>
        <strain evidence="2 3">So ce26</strain>
    </source>
</reference>
<dbReference type="Pfam" id="PF00106">
    <property type="entry name" value="adh_short"/>
    <property type="match status" value="1"/>
</dbReference>
<dbReference type="InterPro" id="IPR002347">
    <property type="entry name" value="SDR_fam"/>
</dbReference>
<dbReference type="RefSeq" id="WP_104977005.1">
    <property type="nucleotide sequence ID" value="NZ_CP012673.1"/>
</dbReference>
<sequence length="288" mass="31004">MKERSVAEASFVFVGGSAGIGLAAATAVARRGASVLLVGRDRARGEQAARALREAGAREAAWVQADVSSVAGVAQAAERIRASRRVIHGLVHSAMTVRFRRATTADGFELAFGLQYLARYALNRALVGELAASGDGRIVHVGGRAPAGLLPDLEDLQIERRRWSLLRALMSSQVLGYLHVQEAARRWHGLPVTASIACVGMTKTLNAMSGPWWVRALYRLAGTTPERSAENVVRLLTAADARDAHGAVLFDPKRFTPTRLSYDAALARRTWELSEGLVRERGLSFAPG</sequence>
<gene>
    <name evidence="2" type="ORF">SOCE26_003480</name>
</gene>
<evidence type="ECO:0000313" key="2">
    <source>
        <dbReference type="EMBL" id="AUX38967.1"/>
    </source>
</evidence>
<dbReference type="Proteomes" id="UP000238348">
    <property type="component" value="Chromosome"/>
</dbReference>
<dbReference type="SUPFAM" id="SSF51735">
    <property type="entry name" value="NAD(P)-binding Rossmann-fold domains"/>
    <property type="match status" value="1"/>
</dbReference>